<dbReference type="InterPro" id="IPR013783">
    <property type="entry name" value="Ig-like_fold"/>
</dbReference>
<protein>
    <submittedName>
        <fullName evidence="3">T9SS type A sorting domain-containing protein</fullName>
    </submittedName>
</protein>
<gene>
    <name evidence="3" type="ORF">JI741_04285</name>
</gene>
<sequence length="980" mass="106531">MKRFLLIFLFGVSGWGLSAQTLTFTSPAGLEEPFEVSAGTHVTVTYKNNSAPTGFFTHTSQPDLSNPYQLDTSWKQFSNFTDNGDGTSSFSLTVTTPVFVWGGTKMSFTGMWLFSNVIGVDILSSVKVNAADGFLCAAPDTELLSVTGSYTSYQWFLNNEPIAGATAATYPATEAGQYKVQVPVAGQSVFSNTVRVKSAAVSFTGSLVGKTLTLKAADGMSSYQWLSGSTPGALTPMASSTSATKVVTLTGTNVYYAVQAVRAGCTVTSEARPASTVVFQKPVISVDAPPVNGSGKICSGSVITLSASDQFASYDWLQDGKSYASGWNSIQLYTESGFFSLAVTVAEWPEVAILSDETEVEHLSPKQPELSGIESGGYCPGENATLTLLDVGYDYTWYKHKDYNYTEDDKVTVDGASYVFPVDGNMHVTVVAHYLGCESSTTVDLKGFSDATLYPELSDYTKTFLCPGTTVDILFPSDVVGDYENFQWYKLSGTTYKPISGKTSSTLTVTAAGDYRVKATPIGCADLEITSASVVIQDNADRTFYIDYDKATACIGEEVTLSVSSEWINVQWLEKKIVFGESSPYTETYVPISGAGTGNTLKVSKFTGYQVKARHESCPGGLKSTSETFELLPTVNPNIKPDPDHAVHRWHKASYDSIANYLYCDEADLTLTLPAGYTSYKWYKSTYNGDDNYVQGSLVENVNGSRLSILAAGAVWYTAEVELDGCKGLSDPVLIDTYVHSSPAVESRDNAELCHVGDSTLLNNAFNGNWAKFEWYRDGELVPDSDNDSLYAKEPGGYILKAFPEECPTIGYSSGVPVPVTRYPKATIAENDTVLYALPLQGFYEFQWYYNGTAIDNEELPWVLHKNKMKSGSYTVDVTNPKGCSSTSDPYVWVVTGVEDGFRNELAVYPNPTHDVFTIRGLDGHSVQGVNLYTAQGFRVQHVSAPKSWQFDLSAQAPGIYVVEVVFVDGTRKQAKILRH</sequence>
<dbReference type="RefSeq" id="WP_202007702.1">
    <property type="nucleotide sequence ID" value="NZ_JAERRB010000001.1"/>
</dbReference>
<accession>A0ABS1KM61</accession>
<evidence type="ECO:0000313" key="4">
    <source>
        <dbReference type="Proteomes" id="UP000613030"/>
    </source>
</evidence>
<feature type="domain" description="Secretion system C-terminal sorting" evidence="2">
    <location>
        <begin position="908"/>
        <end position="968"/>
    </location>
</feature>
<proteinExistence type="predicted"/>
<dbReference type="NCBIfam" id="TIGR04183">
    <property type="entry name" value="Por_Secre_tail"/>
    <property type="match status" value="1"/>
</dbReference>
<evidence type="ECO:0000313" key="3">
    <source>
        <dbReference type="EMBL" id="MBL0740420.1"/>
    </source>
</evidence>
<keyword evidence="1" id="KW-0732">Signal</keyword>
<reference evidence="3 4" key="1">
    <citation type="submission" date="2021-01" db="EMBL/GenBank/DDBJ databases">
        <title>Chryseolinea sp. Jin1 Genome sequencing and assembly.</title>
        <authorList>
            <person name="Kim I."/>
        </authorList>
    </citation>
    <scope>NUCLEOTIDE SEQUENCE [LARGE SCALE GENOMIC DNA]</scope>
    <source>
        <strain evidence="3 4">Jin1</strain>
    </source>
</reference>
<dbReference type="Pfam" id="PF18962">
    <property type="entry name" value="Por_Secre_tail"/>
    <property type="match status" value="1"/>
</dbReference>
<dbReference type="Gene3D" id="2.60.40.10">
    <property type="entry name" value="Immunoglobulins"/>
    <property type="match status" value="1"/>
</dbReference>
<dbReference type="Proteomes" id="UP000613030">
    <property type="component" value="Unassembled WGS sequence"/>
</dbReference>
<feature type="chain" id="PRO_5045912664" evidence="1">
    <location>
        <begin position="19"/>
        <end position="980"/>
    </location>
</feature>
<comment type="caution">
    <text evidence="3">The sequence shown here is derived from an EMBL/GenBank/DDBJ whole genome shotgun (WGS) entry which is preliminary data.</text>
</comment>
<organism evidence="3 4">
    <name type="scientific">Chryseolinea lacunae</name>
    <dbReference type="NCBI Taxonomy" id="2801331"/>
    <lineage>
        <taxon>Bacteria</taxon>
        <taxon>Pseudomonadati</taxon>
        <taxon>Bacteroidota</taxon>
        <taxon>Cytophagia</taxon>
        <taxon>Cytophagales</taxon>
        <taxon>Fulvivirgaceae</taxon>
        <taxon>Chryseolinea</taxon>
    </lineage>
</organism>
<evidence type="ECO:0000256" key="1">
    <source>
        <dbReference type="SAM" id="SignalP"/>
    </source>
</evidence>
<name>A0ABS1KM61_9BACT</name>
<feature type="signal peptide" evidence="1">
    <location>
        <begin position="1"/>
        <end position="18"/>
    </location>
</feature>
<dbReference type="EMBL" id="JAERRB010000001">
    <property type="protein sequence ID" value="MBL0740420.1"/>
    <property type="molecule type" value="Genomic_DNA"/>
</dbReference>
<evidence type="ECO:0000259" key="2">
    <source>
        <dbReference type="Pfam" id="PF18962"/>
    </source>
</evidence>
<keyword evidence="4" id="KW-1185">Reference proteome</keyword>
<dbReference type="InterPro" id="IPR026444">
    <property type="entry name" value="Secre_tail"/>
</dbReference>